<reference evidence="3 4" key="1">
    <citation type="submission" date="2024-05" db="EMBL/GenBank/DDBJ databases">
        <authorList>
            <person name="Wallberg A."/>
        </authorList>
    </citation>
    <scope>NUCLEOTIDE SEQUENCE [LARGE SCALE GENOMIC DNA]</scope>
</reference>
<dbReference type="PANTHER" id="PTHR11908">
    <property type="entry name" value="XANTHINE DEHYDROGENASE"/>
    <property type="match status" value="1"/>
</dbReference>
<keyword evidence="4" id="KW-1185">Reference proteome</keyword>
<dbReference type="SUPFAM" id="SSF56003">
    <property type="entry name" value="Molybdenum cofactor-binding domain"/>
    <property type="match status" value="1"/>
</dbReference>
<dbReference type="InterPro" id="IPR046867">
    <property type="entry name" value="AldOxase/xan_DH_MoCoBD2"/>
</dbReference>
<dbReference type="EMBL" id="CAXKWB010144125">
    <property type="protein sequence ID" value="CAL4246352.1"/>
    <property type="molecule type" value="Genomic_DNA"/>
</dbReference>
<evidence type="ECO:0000256" key="1">
    <source>
        <dbReference type="ARBA" id="ARBA00022505"/>
    </source>
</evidence>
<dbReference type="PANTHER" id="PTHR11908:SF132">
    <property type="entry name" value="ALDEHYDE OXIDASE 1-RELATED"/>
    <property type="match status" value="1"/>
</dbReference>
<dbReference type="AlphaFoldDB" id="A0AAV2SW73"/>
<comment type="caution">
    <text evidence="3">The sequence shown here is derived from an EMBL/GenBank/DDBJ whole genome shotgun (WGS) entry which is preliminary data.</text>
</comment>
<evidence type="ECO:0000313" key="3">
    <source>
        <dbReference type="EMBL" id="CAL4246352.1"/>
    </source>
</evidence>
<dbReference type="InterPro" id="IPR037165">
    <property type="entry name" value="AldOxase/xan_DH_Mopterin-bd_sf"/>
</dbReference>
<gene>
    <name evidence="3" type="ORF">MNOR_LOCUS41206</name>
</gene>
<dbReference type="InterPro" id="IPR016208">
    <property type="entry name" value="Ald_Oxase/xanthine_DH-like"/>
</dbReference>
<feature type="non-terminal residue" evidence="3">
    <location>
        <position position="89"/>
    </location>
</feature>
<dbReference type="GO" id="GO:0005506">
    <property type="term" value="F:iron ion binding"/>
    <property type="evidence" value="ECO:0007669"/>
    <property type="project" value="InterPro"/>
</dbReference>
<sequence length="89" mass="9695">MVRCDLIEDCGQSMNPMVDIGQVEGGFVMGFGLMTSEKLRYDIESGIKLTAGTWDYHPPVAQDIPADFRVTLLPNSYNNGGVLRSKAVG</sequence>
<evidence type="ECO:0000313" key="4">
    <source>
        <dbReference type="Proteomes" id="UP001497623"/>
    </source>
</evidence>
<dbReference type="Gene3D" id="3.30.365.10">
    <property type="entry name" value="Aldehyde oxidase/xanthine dehydrogenase, molybdopterin binding domain"/>
    <property type="match status" value="1"/>
</dbReference>
<organism evidence="3 4">
    <name type="scientific">Meganyctiphanes norvegica</name>
    <name type="common">Northern krill</name>
    <name type="synonym">Thysanopoda norvegica</name>
    <dbReference type="NCBI Taxonomy" id="48144"/>
    <lineage>
        <taxon>Eukaryota</taxon>
        <taxon>Metazoa</taxon>
        <taxon>Ecdysozoa</taxon>
        <taxon>Arthropoda</taxon>
        <taxon>Crustacea</taxon>
        <taxon>Multicrustacea</taxon>
        <taxon>Malacostraca</taxon>
        <taxon>Eumalacostraca</taxon>
        <taxon>Eucarida</taxon>
        <taxon>Euphausiacea</taxon>
        <taxon>Euphausiidae</taxon>
        <taxon>Meganyctiphanes</taxon>
    </lineage>
</organism>
<dbReference type="GO" id="GO:0016491">
    <property type="term" value="F:oxidoreductase activity"/>
    <property type="evidence" value="ECO:0007669"/>
    <property type="project" value="InterPro"/>
</dbReference>
<dbReference type="Proteomes" id="UP001497623">
    <property type="component" value="Unassembled WGS sequence"/>
</dbReference>
<feature type="domain" description="Aldehyde oxidase/xanthine dehydrogenase second molybdopterin binding" evidence="2">
    <location>
        <begin position="2"/>
        <end position="65"/>
    </location>
</feature>
<evidence type="ECO:0000259" key="2">
    <source>
        <dbReference type="Pfam" id="PF20256"/>
    </source>
</evidence>
<accession>A0AAV2SW73</accession>
<proteinExistence type="predicted"/>
<dbReference type="Pfam" id="PF20256">
    <property type="entry name" value="MoCoBD_2"/>
    <property type="match status" value="1"/>
</dbReference>
<name>A0AAV2SW73_MEGNR</name>
<keyword evidence="1" id="KW-0500">Molybdenum</keyword>
<protein>
    <recommendedName>
        <fullName evidence="2">Aldehyde oxidase/xanthine dehydrogenase second molybdopterin binding domain-containing protein</fullName>
    </recommendedName>
</protein>